<keyword evidence="1" id="KW-0732">Signal</keyword>
<organism evidence="2 3">
    <name type="scientific">Ascobolus immersus RN42</name>
    <dbReference type="NCBI Taxonomy" id="1160509"/>
    <lineage>
        <taxon>Eukaryota</taxon>
        <taxon>Fungi</taxon>
        <taxon>Dikarya</taxon>
        <taxon>Ascomycota</taxon>
        <taxon>Pezizomycotina</taxon>
        <taxon>Pezizomycetes</taxon>
        <taxon>Pezizales</taxon>
        <taxon>Ascobolaceae</taxon>
        <taxon>Ascobolus</taxon>
    </lineage>
</organism>
<gene>
    <name evidence="2" type="ORF">BJ508DRAFT_365072</name>
</gene>
<sequence>MQLPTTLFTIATALALITPALAIPNPQAIPVQTCNKRCYSKTEKCATGWIKIPTGAPAASGCFALCCKPTGDVVRDD</sequence>
<dbReference type="EMBL" id="ML119745">
    <property type="protein sequence ID" value="RPA76411.1"/>
    <property type="molecule type" value="Genomic_DNA"/>
</dbReference>
<dbReference type="Proteomes" id="UP000275078">
    <property type="component" value="Unassembled WGS sequence"/>
</dbReference>
<reference evidence="2 3" key="1">
    <citation type="journal article" date="2018" name="Nat. Ecol. Evol.">
        <title>Pezizomycetes genomes reveal the molecular basis of ectomycorrhizal truffle lifestyle.</title>
        <authorList>
            <person name="Murat C."/>
            <person name="Payen T."/>
            <person name="Noel B."/>
            <person name="Kuo A."/>
            <person name="Morin E."/>
            <person name="Chen J."/>
            <person name="Kohler A."/>
            <person name="Krizsan K."/>
            <person name="Balestrini R."/>
            <person name="Da Silva C."/>
            <person name="Montanini B."/>
            <person name="Hainaut M."/>
            <person name="Levati E."/>
            <person name="Barry K.W."/>
            <person name="Belfiori B."/>
            <person name="Cichocki N."/>
            <person name="Clum A."/>
            <person name="Dockter R.B."/>
            <person name="Fauchery L."/>
            <person name="Guy J."/>
            <person name="Iotti M."/>
            <person name="Le Tacon F."/>
            <person name="Lindquist E.A."/>
            <person name="Lipzen A."/>
            <person name="Malagnac F."/>
            <person name="Mello A."/>
            <person name="Molinier V."/>
            <person name="Miyauchi S."/>
            <person name="Poulain J."/>
            <person name="Riccioni C."/>
            <person name="Rubini A."/>
            <person name="Sitrit Y."/>
            <person name="Splivallo R."/>
            <person name="Traeger S."/>
            <person name="Wang M."/>
            <person name="Zifcakova L."/>
            <person name="Wipf D."/>
            <person name="Zambonelli A."/>
            <person name="Paolocci F."/>
            <person name="Nowrousian M."/>
            <person name="Ottonello S."/>
            <person name="Baldrian P."/>
            <person name="Spatafora J.W."/>
            <person name="Henrissat B."/>
            <person name="Nagy L.G."/>
            <person name="Aury J.M."/>
            <person name="Wincker P."/>
            <person name="Grigoriev I.V."/>
            <person name="Bonfante P."/>
            <person name="Martin F.M."/>
        </authorList>
    </citation>
    <scope>NUCLEOTIDE SEQUENCE [LARGE SCALE GENOMIC DNA]</scope>
    <source>
        <strain evidence="2 3">RN42</strain>
    </source>
</reference>
<protein>
    <submittedName>
        <fullName evidence="2">Uncharacterized protein</fullName>
    </submittedName>
</protein>
<evidence type="ECO:0000313" key="3">
    <source>
        <dbReference type="Proteomes" id="UP000275078"/>
    </source>
</evidence>
<evidence type="ECO:0000256" key="1">
    <source>
        <dbReference type="SAM" id="SignalP"/>
    </source>
</evidence>
<feature type="chain" id="PRO_5018336114" evidence="1">
    <location>
        <begin position="23"/>
        <end position="77"/>
    </location>
</feature>
<proteinExistence type="predicted"/>
<evidence type="ECO:0000313" key="2">
    <source>
        <dbReference type="EMBL" id="RPA76411.1"/>
    </source>
</evidence>
<name>A0A3N4HWR1_ASCIM</name>
<keyword evidence="3" id="KW-1185">Reference proteome</keyword>
<feature type="signal peptide" evidence="1">
    <location>
        <begin position="1"/>
        <end position="22"/>
    </location>
</feature>
<dbReference type="AlphaFoldDB" id="A0A3N4HWR1"/>
<accession>A0A3N4HWR1</accession>